<dbReference type="Pfam" id="PF13416">
    <property type="entry name" value="SBP_bac_8"/>
    <property type="match status" value="1"/>
</dbReference>
<protein>
    <submittedName>
        <fullName evidence="1">Extracellular solute-binding protein</fullName>
    </submittedName>
</protein>
<dbReference type="EMBL" id="JAHQCX010000019">
    <property type="protein sequence ID" value="MBU9728463.1"/>
    <property type="molecule type" value="Genomic_DNA"/>
</dbReference>
<accession>A0ABS6KD74</accession>
<dbReference type="RefSeq" id="WP_238727426.1">
    <property type="nucleotide sequence ID" value="NZ_JAHQCX010000019.1"/>
</dbReference>
<sequence>MKKTPARTIAKQEKTFMRKFITLILTILLTLGLTACGQPGKPNPQNPVTLTIWHTYVENMQATFDTLVTEFNSTVGAKNGITVKVEYIANASVINEQLVAAAKKDPGAPALPDLAVVYPKAAVTLADLGVLSDLGVQFSPQELAAFVPQFLEEGRLGGDTLYLLPVAKSTEVLYLNRTIFDRFASETGVTIDSLGTFEGLADAAVKYFEWTDAVTPDIPNDGKMFYYPDGLFNYSMIGFQQLGGEIVKNGKLNLSAPAFQRIFDSYYTPAVKGGTAIFNDYANHLAITGDIVCATSTSAGAFFFPTKVTYPDNTKEDVVFDVLPYPVFEGGKKTVFQRGGGICVTKSTPEREYAAGLFLKWFTAPEQNLTFTAVTGYMPVTQKAFDEVVAGSLPEIENPLVEKTLIVAAGMQKTHAFYFPPVFDGFDGLQTEYVKQIQAFVEDAKRGYKELRKTQDADAAFAAVSENAQGEFVSNYRQ</sequence>
<dbReference type="SUPFAM" id="SSF53850">
    <property type="entry name" value="Periplasmic binding protein-like II"/>
    <property type="match status" value="1"/>
</dbReference>
<dbReference type="InterPro" id="IPR050490">
    <property type="entry name" value="Bact_solute-bd_prot1"/>
</dbReference>
<evidence type="ECO:0000313" key="1">
    <source>
        <dbReference type="EMBL" id="MBU9728463.1"/>
    </source>
</evidence>
<organism evidence="1 2">
    <name type="scientific">Diplocloster modestus</name>
    <dbReference type="NCBI Taxonomy" id="2850322"/>
    <lineage>
        <taxon>Bacteria</taxon>
        <taxon>Bacillati</taxon>
        <taxon>Bacillota</taxon>
        <taxon>Clostridia</taxon>
        <taxon>Lachnospirales</taxon>
        <taxon>Lachnospiraceae</taxon>
        <taxon>Diplocloster</taxon>
    </lineage>
</organism>
<evidence type="ECO:0000313" key="2">
    <source>
        <dbReference type="Proteomes" id="UP001314681"/>
    </source>
</evidence>
<dbReference type="InterPro" id="IPR006059">
    <property type="entry name" value="SBP"/>
</dbReference>
<gene>
    <name evidence="1" type="ORF">KTH90_20905</name>
</gene>
<comment type="caution">
    <text evidence="1">The sequence shown here is derived from an EMBL/GenBank/DDBJ whole genome shotgun (WGS) entry which is preliminary data.</text>
</comment>
<reference evidence="1 2" key="1">
    <citation type="submission" date="2021-06" db="EMBL/GenBank/DDBJ databases">
        <title>Description of novel taxa of the family Lachnospiraceae.</title>
        <authorList>
            <person name="Chaplin A.V."/>
            <person name="Sokolova S.R."/>
            <person name="Pikina A.P."/>
            <person name="Korzhanova M."/>
            <person name="Belova V."/>
            <person name="Korostin D."/>
            <person name="Efimov B.A."/>
        </authorList>
    </citation>
    <scope>NUCLEOTIDE SEQUENCE [LARGE SCALE GENOMIC DNA]</scope>
    <source>
        <strain evidence="1 2">ASD4241</strain>
    </source>
</reference>
<dbReference type="PANTHER" id="PTHR43649:SF12">
    <property type="entry name" value="DIACETYLCHITOBIOSE BINDING PROTEIN DASA"/>
    <property type="match status" value="1"/>
</dbReference>
<dbReference type="Proteomes" id="UP001314681">
    <property type="component" value="Unassembled WGS sequence"/>
</dbReference>
<dbReference type="PANTHER" id="PTHR43649">
    <property type="entry name" value="ARABINOSE-BINDING PROTEIN-RELATED"/>
    <property type="match status" value="1"/>
</dbReference>
<keyword evidence="2" id="KW-1185">Reference proteome</keyword>
<proteinExistence type="predicted"/>
<name>A0ABS6KD74_9FIRM</name>
<dbReference type="Gene3D" id="3.40.190.10">
    <property type="entry name" value="Periplasmic binding protein-like II"/>
    <property type="match status" value="1"/>
</dbReference>